<dbReference type="EMBL" id="BMSL01000003">
    <property type="protein sequence ID" value="GGS28471.1"/>
    <property type="molecule type" value="Genomic_DNA"/>
</dbReference>
<dbReference type="AlphaFoldDB" id="A0A918GCM3"/>
<dbReference type="Proteomes" id="UP000653493">
    <property type="component" value="Unassembled WGS sequence"/>
</dbReference>
<feature type="region of interest" description="Disordered" evidence="1">
    <location>
        <begin position="1"/>
        <end position="29"/>
    </location>
</feature>
<gene>
    <name evidence="3" type="ORF">GCM10010238_16420</name>
</gene>
<dbReference type="Pfam" id="PF13560">
    <property type="entry name" value="HTH_31"/>
    <property type="match status" value="1"/>
</dbReference>
<dbReference type="PROSITE" id="PS50943">
    <property type="entry name" value="HTH_CROC1"/>
    <property type="match status" value="1"/>
</dbReference>
<proteinExistence type="predicted"/>
<reference evidence="3" key="2">
    <citation type="submission" date="2020-09" db="EMBL/GenBank/DDBJ databases">
        <authorList>
            <person name="Sun Q."/>
            <person name="Ohkuma M."/>
        </authorList>
    </citation>
    <scope>NUCLEOTIDE SEQUENCE</scope>
    <source>
        <strain evidence="3">JCM 4234</strain>
    </source>
</reference>
<evidence type="ECO:0000313" key="4">
    <source>
        <dbReference type="Proteomes" id="UP000653493"/>
    </source>
</evidence>
<evidence type="ECO:0000259" key="2">
    <source>
        <dbReference type="PROSITE" id="PS50943"/>
    </source>
</evidence>
<dbReference type="InterPro" id="IPR010982">
    <property type="entry name" value="Lambda_DNA-bd_dom_sf"/>
</dbReference>
<organism evidence="3 4">
    <name type="scientific">Streptomyces griseoviridis</name>
    <dbReference type="NCBI Taxonomy" id="45398"/>
    <lineage>
        <taxon>Bacteria</taxon>
        <taxon>Bacillati</taxon>
        <taxon>Actinomycetota</taxon>
        <taxon>Actinomycetes</taxon>
        <taxon>Kitasatosporales</taxon>
        <taxon>Streptomycetaceae</taxon>
        <taxon>Streptomyces</taxon>
    </lineage>
</organism>
<reference evidence="3" key="1">
    <citation type="journal article" date="2014" name="Int. J. Syst. Evol. Microbiol.">
        <title>Complete genome sequence of Corynebacterium casei LMG S-19264T (=DSM 44701T), isolated from a smear-ripened cheese.</title>
        <authorList>
            <consortium name="US DOE Joint Genome Institute (JGI-PGF)"/>
            <person name="Walter F."/>
            <person name="Albersmeier A."/>
            <person name="Kalinowski J."/>
            <person name="Ruckert C."/>
        </authorList>
    </citation>
    <scope>NUCLEOTIDE SEQUENCE</scope>
    <source>
        <strain evidence="3">JCM 4234</strain>
    </source>
</reference>
<accession>A0A918GCM3</accession>
<protein>
    <submittedName>
        <fullName evidence="3">Transcriptional regulator</fullName>
    </submittedName>
</protein>
<dbReference type="CDD" id="cd00093">
    <property type="entry name" value="HTH_XRE"/>
    <property type="match status" value="1"/>
</dbReference>
<dbReference type="InterPro" id="IPR043917">
    <property type="entry name" value="DUF5753"/>
</dbReference>
<comment type="caution">
    <text evidence="3">The sequence shown here is derived from an EMBL/GenBank/DDBJ whole genome shotgun (WGS) entry which is preliminary data.</text>
</comment>
<evidence type="ECO:0000256" key="1">
    <source>
        <dbReference type="SAM" id="MobiDB-lite"/>
    </source>
</evidence>
<keyword evidence="4" id="KW-1185">Reference proteome</keyword>
<dbReference type="SMART" id="SM00530">
    <property type="entry name" value="HTH_XRE"/>
    <property type="match status" value="1"/>
</dbReference>
<dbReference type="Pfam" id="PF19054">
    <property type="entry name" value="DUF5753"/>
    <property type="match status" value="1"/>
</dbReference>
<dbReference type="SUPFAM" id="SSF47413">
    <property type="entry name" value="lambda repressor-like DNA-binding domains"/>
    <property type="match status" value="1"/>
</dbReference>
<dbReference type="GO" id="GO:0003677">
    <property type="term" value="F:DNA binding"/>
    <property type="evidence" value="ECO:0007669"/>
    <property type="project" value="InterPro"/>
</dbReference>
<feature type="domain" description="HTH cro/C1-type" evidence="2">
    <location>
        <begin position="39"/>
        <end position="93"/>
    </location>
</feature>
<evidence type="ECO:0000313" key="3">
    <source>
        <dbReference type="EMBL" id="GGS28471.1"/>
    </source>
</evidence>
<sequence>MHPQLPRVGDESAATRPERGALPPVNNPTLRQRRLGTELRKLREQAGFTVTQAAAHLGVNQGRVSMIETGRSPLSADRVRAMSSAYDCADEELVTALAAMTGRRTRGWWEEYREHLPAALVDLAELEHHATGFRVALAMHIPALLQTTDHARALFRAVVPAMRQYEIEHRLTHRIKRQGILYRDAPPPYSAIIHESALRMGFGGPAVARAQLDHLVEMGELPHVTVRVIPFGAKHYPSTGQSFDYVRGAVPQLDTVQLDTHHGGCGFLDAEAQLNKYRVVLDHMESCALDAAESRDLIHDLARTT</sequence>
<name>A0A918GCM3_STRGD</name>
<dbReference type="InterPro" id="IPR001387">
    <property type="entry name" value="Cro/C1-type_HTH"/>
</dbReference>
<dbReference type="Gene3D" id="1.10.260.40">
    <property type="entry name" value="lambda repressor-like DNA-binding domains"/>
    <property type="match status" value="1"/>
</dbReference>